<dbReference type="CDD" id="cd11029">
    <property type="entry name" value="CYP107-like"/>
    <property type="match status" value="1"/>
</dbReference>
<sequence length="368" mass="40949">MDGIQESTGPDGTTVVLVTGHGAAQRALAERRTTRVLNLTNLGIPADVQSGLTRQMMFLDPPDHTRLRRLVSAAFTAQRIEAMRPHIERIAGELLDAMAGRETVDLLDAYAWPLATRVLCDLIGFPADNAGEFRTWTEIVAGGPDRMPEWPAHLTRLLTIIRDLLTELRAHPGNHLLSELIAARDGEDRLSEDELSSMVFLLLIAGHETAANLIGNGVFRLLEDRSRWHRLRAEPHLLPAAIEEFVRYDAPVAVTSNRRAVETFDLTGHTLRPDTQVNISLAEANRDESRFPDADELRLDRDPNPHLGFGHGMHYCLGAPLARLEARVAFTALLQRFPHLRLALPAGELTWRHDFMTGLTRLPVTGTQ</sequence>
<keyword evidence="6 7" id="KW-0503">Monooxygenase</keyword>
<keyword evidence="2 7" id="KW-0349">Heme</keyword>
<evidence type="ECO:0000256" key="2">
    <source>
        <dbReference type="ARBA" id="ARBA00022617"/>
    </source>
</evidence>
<dbReference type="InterPro" id="IPR017972">
    <property type="entry name" value="Cyt_P450_CS"/>
</dbReference>
<dbReference type="InterPro" id="IPR036396">
    <property type="entry name" value="Cyt_P450_sf"/>
</dbReference>
<proteinExistence type="inferred from homology"/>
<dbReference type="OrthoDB" id="4156795at2"/>
<keyword evidence="4 7" id="KW-0560">Oxidoreductase</keyword>
<dbReference type="PRINTS" id="PR00359">
    <property type="entry name" value="BP450"/>
</dbReference>
<accession>A0A4R6JKT1</accession>
<evidence type="ECO:0000256" key="6">
    <source>
        <dbReference type="ARBA" id="ARBA00023033"/>
    </source>
</evidence>
<keyword evidence="3 7" id="KW-0479">Metal-binding</keyword>
<dbReference type="SUPFAM" id="SSF48264">
    <property type="entry name" value="Cytochrome P450"/>
    <property type="match status" value="1"/>
</dbReference>
<protein>
    <submittedName>
        <fullName evidence="8">Cytochrome P450</fullName>
    </submittedName>
</protein>
<dbReference type="RefSeq" id="WP_133871576.1">
    <property type="nucleotide sequence ID" value="NZ_BOMD01000071.1"/>
</dbReference>
<dbReference type="Proteomes" id="UP000294901">
    <property type="component" value="Unassembled WGS sequence"/>
</dbReference>
<keyword evidence="9" id="KW-1185">Reference proteome</keyword>
<dbReference type="PROSITE" id="PS00086">
    <property type="entry name" value="CYTOCHROME_P450"/>
    <property type="match status" value="1"/>
</dbReference>
<gene>
    <name evidence="8" type="ORF">C8E87_0459</name>
</gene>
<comment type="similarity">
    <text evidence="1 7">Belongs to the cytochrome P450 family.</text>
</comment>
<dbReference type="Gene3D" id="1.10.630.10">
    <property type="entry name" value="Cytochrome P450"/>
    <property type="match status" value="1"/>
</dbReference>
<evidence type="ECO:0000256" key="1">
    <source>
        <dbReference type="ARBA" id="ARBA00010617"/>
    </source>
</evidence>
<dbReference type="FunFam" id="1.10.630.10:FF:000018">
    <property type="entry name" value="Cytochrome P450 monooxygenase"/>
    <property type="match status" value="1"/>
</dbReference>
<organism evidence="8 9">
    <name type="scientific">Paractinoplanes brasiliensis</name>
    <dbReference type="NCBI Taxonomy" id="52695"/>
    <lineage>
        <taxon>Bacteria</taxon>
        <taxon>Bacillati</taxon>
        <taxon>Actinomycetota</taxon>
        <taxon>Actinomycetes</taxon>
        <taxon>Micromonosporales</taxon>
        <taxon>Micromonosporaceae</taxon>
        <taxon>Paractinoplanes</taxon>
    </lineage>
</organism>
<dbReference type="GO" id="GO:0016705">
    <property type="term" value="F:oxidoreductase activity, acting on paired donors, with incorporation or reduction of molecular oxygen"/>
    <property type="evidence" value="ECO:0007669"/>
    <property type="project" value="InterPro"/>
</dbReference>
<dbReference type="GO" id="GO:0020037">
    <property type="term" value="F:heme binding"/>
    <property type="evidence" value="ECO:0007669"/>
    <property type="project" value="InterPro"/>
</dbReference>
<evidence type="ECO:0000256" key="5">
    <source>
        <dbReference type="ARBA" id="ARBA00023004"/>
    </source>
</evidence>
<evidence type="ECO:0000256" key="7">
    <source>
        <dbReference type="RuleBase" id="RU000461"/>
    </source>
</evidence>
<name>A0A4R6JKT1_9ACTN</name>
<dbReference type="InterPro" id="IPR001128">
    <property type="entry name" value="Cyt_P450"/>
</dbReference>
<dbReference type="GO" id="GO:0017000">
    <property type="term" value="P:antibiotic biosynthetic process"/>
    <property type="evidence" value="ECO:0007669"/>
    <property type="project" value="UniProtKB-ARBA"/>
</dbReference>
<reference evidence="8 9" key="1">
    <citation type="submission" date="2019-03" db="EMBL/GenBank/DDBJ databases">
        <title>Sequencing the genomes of 1000 actinobacteria strains.</title>
        <authorList>
            <person name="Klenk H.-P."/>
        </authorList>
    </citation>
    <scope>NUCLEOTIDE SEQUENCE [LARGE SCALE GENOMIC DNA]</scope>
    <source>
        <strain evidence="8 9">DSM 43805</strain>
    </source>
</reference>
<comment type="caution">
    <text evidence="8">The sequence shown here is derived from an EMBL/GenBank/DDBJ whole genome shotgun (WGS) entry which is preliminary data.</text>
</comment>
<evidence type="ECO:0000256" key="4">
    <source>
        <dbReference type="ARBA" id="ARBA00023002"/>
    </source>
</evidence>
<evidence type="ECO:0000313" key="8">
    <source>
        <dbReference type="EMBL" id="TDO36874.1"/>
    </source>
</evidence>
<keyword evidence="5 7" id="KW-0408">Iron</keyword>
<dbReference type="EMBL" id="SNWR01000001">
    <property type="protein sequence ID" value="TDO36874.1"/>
    <property type="molecule type" value="Genomic_DNA"/>
</dbReference>
<evidence type="ECO:0000313" key="9">
    <source>
        <dbReference type="Proteomes" id="UP000294901"/>
    </source>
</evidence>
<dbReference type="PANTHER" id="PTHR46696:SF1">
    <property type="entry name" value="CYTOCHROME P450 YJIB-RELATED"/>
    <property type="match status" value="1"/>
</dbReference>
<dbReference type="InterPro" id="IPR002397">
    <property type="entry name" value="Cyt_P450_B"/>
</dbReference>
<evidence type="ECO:0000256" key="3">
    <source>
        <dbReference type="ARBA" id="ARBA00022723"/>
    </source>
</evidence>
<dbReference type="GO" id="GO:0005506">
    <property type="term" value="F:iron ion binding"/>
    <property type="evidence" value="ECO:0007669"/>
    <property type="project" value="InterPro"/>
</dbReference>
<dbReference type="GO" id="GO:0004497">
    <property type="term" value="F:monooxygenase activity"/>
    <property type="evidence" value="ECO:0007669"/>
    <property type="project" value="UniProtKB-KW"/>
</dbReference>
<dbReference type="PANTHER" id="PTHR46696">
    <property type="entry name" value="P450, PUTATIVE (EUROFUNG)-RELATED"/>
    <property type="match status" value="1"/>
</dbReference>
<dbReference type="Pfam" id="PF00067">
    <property type="entry name" value="p450"/>
    <property type="match status" value="1"/>
</dbReference>
<dbReference type="AlphaFoldDB" id="A0A4R6JKT1"/>